<dbReference type="EMBL" id="PPTT01000001">
    <property type="protein sequence ID" value="RDB71772.1"/>
    <property type="molecule type" value="Genomic_DNA"/>
</dbReference>
<protein>
    <submittedName>
        <fullName evidence="10">Carboxylate transporter</fullName>
    </submittedName>
</protein>
<feature type="transmembrane region" description="Helical" evidence="7">
    <location>
        <begin position="319"/>
        <end position="337"/>
    </location>
</feature>
<gene>
    <name evidence="9" type="ORF">C1876_00260</name>
    <name evidence="10" type="ORF">DMP09_03940</name>
</gene>
<keyword evidence="3" id="KW-0813">Transport</keyword>
<evidence type="ECO:0000256" key="1">
    <source>
        <dbReference type="ARBA" id="ARBA00004141"/>
    </source>
</evidence>
<feature type="transmembrane region" description="Helical" evidence="7">
    <location>
        <begin position="349"/>
        <end position="374"/>
    </location>
</feature>
<evidence type="ECO:0000259" key="8">
    <source>
        <dbReference type="Pfam" id="PF03600"/>
    </source>
</evidence>
<evidence type="ECO:0000256" key="6">
    <source>
        <dbReference type="ARBA" id="ARBA00023136"/>
    </source>
</evidence>
<accession>A0A3N0J088</accession>
<name>A0A3N0J088_9ACTN</name>
<evidence type="ECO:0000313" key="12">
    <source>
        <dbReference type="Proteomes" id="UP000270112"/>
    </source>
</evidence>
<feature type="transmembrane region" description="Helical" evidence="7">
    <location>
        <begin position="445"/>
        <end position="466"/>
    </location>
</feature>
<dbReference type="EMBL" id="QICC01000009">
    <property type="protein sequence ID" value="RNM42624.1"/>
    <property type="molecule type" value="Genomic_DNA"/>
</dbReference>
<reference evidence="12" key="2">
    <citation type="submission" date="2018-05" db="EMBL/GenBank/DDBJ databases">
        <title>Genome Sequencing of selected type strains of the family Eggerthellaceae.</title>
        <authorList>
            <person name="Danylec N."/>
            <person name="Stoll D.A."/>
            <person name="Doetsch A."/>
            <person name="Huch M."/>
        </authorList>
    </citation>
    <scope>NUCLEOTIDE SEQUENCE [LARGE SCALE GENOMIC DNA]</scope>
    <source>
        <strain evidence="12">DSM 16107</strain>
    </source>
</reference>
<dbReference type="AlphaFoldDB" id="A0A3N0J088"/>
<evidence type="ECO:0000256" key="3">
    <source>
        <dbReference type="ARBA" id="ARBA00022448"/>
    </source>
</evidence>
<feature type="transmembrane region" description="Helical" evidence="7">
    <location>
        <begin position="380"/>
        <end position="401"/>
    </location>
</feature>
<keyword evidence="11" id="KW-1185">Reference proteome</keyword>
<comment type="subcellular location">
    <subcellularLocation>
        <location evidence="1">Membrane</location>
        <topology evidence="1">Multi-pass membrane protein</topology>
    </subcellularLocation>
</comment>
<dbReference type="GO" id="GO:0008514">
    <property type="term" value="F:organic anion transmembrane transporter activity"/>
    <property type="evidence" value="ECO:0007669"/>
    <property type="project" value="UniProtKB-ARBA"/>
</dbReference>
<keyword evidence="4 7" id="KW-0812">Transmembrane</keyword>
<feature type="transmembrane region" description="Helical" evidence="7">
    <location>
        <begin position="408"/>
        <end position="430"/>
    </location>
</feature>
<dbReference type="GO" id="GO:0005886">
    <property type="term" value="C:plasma membrane"/>
    <property type="evidence" value="ECO:0007669"/>
    <property type="project" value="TreeGrafter"/>
</dbReference>
<feature type="transmembrane region" description="Helical" evidence="7">
    <location>
        <begin position="126"/>
        <end position="154"/>
    </location>
</feature>
<proteinExistence type="inferred from homology"/>
<dbReference type="PANTHER" id="PTHR10283">
    <property type="entry name" value="SOLUTE CARRIER FAMILY 13 MEMBER"/>
    <property type="match status" value="1"/>
</dbReference>
<evidence type="ECO:0000313" key="10">
    <source>
        <dbReference type="EMBL" id="RNM42624.1"/>
    </source>
</evidence>
<keyword evidence="5 7" id="KW-1133">Transmembrane helix</keyword>
<reference evidence="10" key="3">
    <citation type="journal article" date="2019" name="Microbiol. Resour. Announc.">
        <title>Draft Genome Sequences of Type Strains of Gordonibacter faecihominis, Paraeggerthella hongkongensis, Parvibacter caecicola,Slackia equolifaciens, Slackia faecicanis, and Slackia isoflavoniconvertens.</title>
        <authorList>
            <person name="Danylec N."/>
            <person name="Stoll D.A."/>
            <person name="Dotsch A."/>
            <person name="Huch M."/>
        </authorList>
    </citation>
    <scope>NUCLEOTIDE SEQUENCE</scope>
    <source>
        <strain evidence="10">DSM 16107</strain>
    </source>
</reference>
<evidence type="ECO:0000313" key="11">
    <source>
        <dbReference type="Proteomes" id="UP000253817"/>
    </source>
</evidence>
<evidence type="ECO:0000256" key="2">
    <source>
        <dbReference type="ARBA" id="ARBA00006772"/>
    </source>
</evidence>
<dbReference type="Pfam" id="PF03600">
    <property type="entry name" value="CitMHS"/>
    <property type="match status" value="1"/>
</dbReference>
<keyword evidence="6 7" id="KW-0472">Membrane</keyword>
<dbReference type="Proteomes" id="UP000270112">
    <property type="component" value="Unassembled WGS sequence"/>
</dbReference>
<dbReference type="Proteomes" id="UP000253817">
    <property type="component" value="Unassembled WGS sequence"/>
</dbReference>
<organism evidence="10 12">
    <name type="scientific">Eggerthella sinensis</name>
    <dbReference type="NCBI Taxonomy" id="242230"/>
    <lineage>
        <taxon>Bacteria</taxon>
        <taxon>Bacillati</taxon>
        <taxon>Actinomycetota</taxon>
        <taxon>Coriobacteriia</taxon>
        <taxon>Eggerthellales</taxon>
        <taxon>Eggerthellaceae</taxon>
        <taxon>Eggerthella</taxon>
    </lineage>
</organism>
<dbReference type="RefSeq" id="WP_114544718.1">
    <property type="nucleotide sequence ID" value="NZ_CALJMG010000183.1"/>
</dbReference>
<sequence>MDTSVPLPKRLIGIGVAAICIIASCLIPGSESLSHQGIMALGLLLALASLWATSALPIGAVALLVVILLPLLGIVEMGQAFSGFASPALFFIISVFALPVIMMKTKWGARLISRLLDWTGTDSRKLVLGFMIATTLVSTVMSDVPCTVLFLGFALTILKAADAKPGSSNLGKCLMIAIPVASVTGGIATPAGSSFNVVALGIMQQITGTTISFFDWMIVGLPIAIVMTPVLWFFITTVLKPEPITDSCLQGIRDEAAAAKKVEPYEIKALAIIVLLVALWIIGNWVPVFNVTVVAVVGLIVMFLPGMDLLTWKEFQESVPWGIVIMCGTIMTIGGVVQSTGGAAFLADLFMNSGVTNFGFLASMAILMTLVYLLHTICPIGAAILGIFIPIFITLCASFGVSPAVPTISLAIVVAGNVLLPVNPTVMLTYGEGYYTFGDMFKTGIVPAAVLIVLITLWVPFIVGVLGI</sequence>
<feature type="transmembrane region" description="Helical" evidence="7">
    <location>
        <begin position="265"/>
        <end position="282"/>
    </location>
</feature>
<dbReference type="GO" id="GO:1905039">
    <property type="term" value="P:carboxylic acid transmembrane transport"/>
    <property type="evidence" value="ECO:0007669"/>
    <property type="project" value="UniProtKB-ARBA"/>
</dbReference>
<evidence type="ECO:0000256" key="7">
    <source>
        <dbReference type="SAM" id="Phobius"/>
    </source>
</evidence>
<feature type="transmembrane region" description="Helical" evidence="7">
    <location>
        <begin position="174"/>
        <end position="201"/>
    </location>
</feature>
<evidence type="ECO:0000256" key="4">
    <source>
        <dbReference type="ARBA" id="ARBA00022692"/>
    </source>
</evidence>
<dbReference type="OrthoDB" id="3170849at2"/>
<evidence type="ECO:0000256" key="5">
    <source>
        <dbReference type="ARBA" id="ARBA00022989"/>
    </source>
</evidence>
<reference evidence="9 11" key="1">
    <citation type="journal article" date="2018" name="Elife">
        <title>Discovery and characterization of a prevalent human gut bacterial enzyme sufficient for the inactivation of a family of plant toxins.</title>
        <authorList>
            <person name="Koppel N."/>
            <person name="Bisanz J.E."/>
            <person name="Pandelia M.E."/>
            <person name="Turnbaugh P.J."/>
            <person name="Balskus E.P."/>
        </authorList>
    </citation>
    <scope>NUCLEOTIDE SEQUENCE [LARGE SCALE GENOMIC DNA]</scope>
    <source>
        <strain evidence="9 11">DSM 16107</strain>
    </source>
</reference>
<comment type="similarity">
    <text evidence="2">Belongs to the SLC13A/DASS transporter (TC 2.A.47) family. NADC subfamily.</text>
</comment>
<feature type="transmembrane region" description="Helical" evidence="7">
    <location>
        <begin position="84"/>
        <end position="105"/>
    </location>
</feature>
<comment type="caution">
    <text evidence="10">The sequence shown here is derived from an EMBL/GenBank/DDBJ whole genome shotgun (WGS) entry which is preliminary data.</text>
</comment>
<feature type="transmembrane region" description="Helical" evidence="7">
    <location>
        <begin position="12"/>
        <end position="29"/>
    </location>
</feature>
<evidence type="ECO:0000313" key="9">
    <source>
        <dbReference type="EMBL" id="RDB71772.1"/>
    </source>
</evidence>
<feature type="transmembrane region" description="Helical" evidence="7">
    <location>
        <begin position="41"/>
        <end position="72"/>
    </location>
</feature>
<dbReference type="InterPro" id="IPR004680">
    <property type="entry name" value="Cit_transptr-like_dom"/>
</dbReference>
<feature type="transmembrane region" description="Helical" evidence="7">
    <location>
        <begin position="213"/>
        <end position="235"/>
    </location>
</feature>
<feature type="domain" description="Citrate transporter-like" evidence="8">
    <location>
        <begin position="50"/>
        <end position="373"/>
    </location>
</feature>
<dbReference type="PANTHER" id="PTHR10283:SF82">
    <property type="entry name" value="SOLUTE CARRIER FAMILY 13 MEMBER 2"/>
    <property type="match status" value="1"/>
</dbReference>